<dbReference type="Proteomes" id="UP000077856">
    <property type="component" value="Chromosome"/>
</dbReference>
<dbReference type="PANTHER" id="PTHR33677">
    <property type="entry name" value="TRANSCRIPTIONAL REPRESSOR FRMR-RELATED"/>
    <property type="match status" value="1"/>
</dbReference>
<dbReference type="InterPro" id="IPR038390">
    <property type="entry name" value="Metal_Tscrpt_repr_sf"/>
</dbReference>
<dbReference type="InterPro" id="IPR003735">
    <property type="entry name" value="Metal_Tscrpt_repr"/>
</dbReference>
<dbReference type="KEGG" id="bon:A361_03580"/>
<name>A0A160M899_9BACI</name>
<sequence length="101" mass="11636">MHNSEEEKLTHRSTKEKDKLVTRLKRIEGQVRGIQNMIENDRYCVDILTQISAINSAMNNVGLHLLENHTRHCVSDAIKDGNGEEAIQELMDVFKRFSKSQ</sequence>
<dbReference type="PANTHER" id="PTHR33677:SF3">
    <property type="entry name" value="COPPER-SENSING TRANSCRIPTIONAL REPRESSOR RICR"/>
    <property type="match status" value="1"/>
</dbReference>
<reference evidence="1 2" key="1">
    <citation type="submission" date="2016-04" db="EMBL/GenBank/DDBJ databases">
        <title>Complete genome sequence of Bacillus oceanisediminis strain 2691.</title>
        <authorList>
            <person name="Jeong H."/>
            <person name="Kim H.J."/>
            <person name="Lee D.-W."/>
        </authorList>
    </citation>
    <scope>NUCLEOTIDE SEQUENCE [LARGE SCALE GENOMIC DNA]</scope>
    <source>
        <strain evidence="1 2">2691</strain>
    </source>
</reference>
<dbReference type="GO" id="GO:0003677">
    <property type="term" value="F:DNA binding"/>
    <property type="evidence" value="ECO:0007669"/>
    <property type="project" value="InterPro"/>
</dbReference>
<evidence type="ECO:0000313" key="1">
    <source>
        <dbReference type="EMBL" id="AND38238.1"/>
    </source>
</evidence>
<protein>
    <submittedName>
        <fullName evidence="1">Transcriptional regulator</fullName>
    </submittedName>
</protein>
<dbReference type="GO" id="GO:0046872">
    <property type="term" value="F:metal ion binding"/>
    <property type="evidence" value="ECO:0007669"/>
    <property type="project" value="InterPro"/>
</dbReference>
<accession>A0A160M899</accession>
<dbReference type="EMBL" id="CP015506">
    <property type="protein sequence ID" value="AND38238.1"/>
    <property type="molecule type" value="Genomic_DNA"/>
</dbReference>
<evidence type="ECO:0000313" key="2">
    <source>
        <dbReference type="Proteomes" id="UP000077856"/>
    </source>
</evidence>
<dbReference type="eggNOG" id="COG1937">
    <property type="taxonomic scope" value="Bacteria"/>
</dbReference>
<dbReference type="RefSeq" id="WP_009335325.1">
    <property type="nucleotide sequence ID" value="NZ_CP015506.1"/>
</dbReference>
<dbReference type="GO" id="GO:0045892">
    <property type="term" value="P:negative regulation of DNA-templated transcription"/>
    <property type="evidence" value="ECO:0007669"/>
    <property type="project" value="UniProtKB-ARBA"/>
</dbReference>
<proteinExistence type="predicted"/>
<gene>
    <name evidence="1" type="ORF">A361_03580</name>
</gene>
<organism evidence="1 2">
    <name type="scientific">Cytobacillus oceanisediminis 2691</name>
    <dbReference type="NCBI Taxonomy" id="1196031"/>
    <lineage>
        <taxon>Bacteria</taxon>
        <taxon>Bacillati</taxon>
        <taxon>Bacillota</taxon>
        <taxon>Bacilli</taxon>
        <taxon>Bacillales</taxon>
        <taxon>Bacillaceae</taxon>
        <taxon>Cytobacillus</taxon>
    </lineage>
</organism>
<dbReference type="AlphaFoldDB" id="A0A160M899"/>
<dbReference type="CDD" id="cd10157">
    <property type="entry name" value="BsCsoR-like_DUF156"/>
    <property type="match status" value="1"/>
</dbReference>
<dbReference type="Pfam" id="PF02583">
    <property type="entry name" value="Trns_repr_metal"/>
    <property type="match status" value="1"/>
</dbReference>
<dbReference type="Gene3D" id="1.20.58.1000">
    <property type="entry name" value="Metal-sensitive repressor, helix protomer"/>
    <property type="match status" value="1"/>
</dbReference>
<dbReference type="STRING" id="1196031.A361_03580"/>